<organism evidence="1 2">
    <name type="scientific">Hexamita inflata</name>
    <dbReference type="NCBI Taxonomy" id="28002"/>
    <lineage>
        <taxon>Eukaryota</taxon>
        <taxon>Metamonada</taxon>
        <taxon>Diplomonadida</taxon>
        <taxon>Hexamitidae</taxon>
        <taxon>Hexamitinae</taxon>
        <taxon>Hexamita</taxon>
    </lineage>
</organism>
<dbReference type="EMBL" id="CAXDID020000002">
    <property type="protein sequence ID" value="CAL5970873.1"/>
    <property type="molecule type" value="Genomic_DNA"/>
</dbReference>
<dbReference type="Proteomes" id="UP001642409">
    <property type="component" value="Unassembled WGS sequence"/>
</dbReference>
<evidence type="ECO:0000313" key="2">
    <source>
        <dbReference type="Proteomes" id="UP001642409"/>
    </source>
</evidence>
<sequence length="181" mass="21547">MLTKYMTRFLLKYDESWRKTCFYIMIGHQSCETVKGQPRTRIFQIALPLQARQLKETQIFVYSVHLIFQIRFTYLLLIWQHQQFQINSTPQMQIKTHILSTIFEGEELDQIILTVSNNSESENESEELSPVQIVNILKLTNFELNKVSQNVELVEIYQESVEQNAEKLLQNQLRMIKELEM</sequence>
<reference evidence="1 2" key="1">
    <citation type="submission" date="2024-07" db="EMBL/GenBank/DDBJ databases">
        <authorList>
            <person name="Akdeniz Z."/>
        </authorList>
    </citation>
    <scope>NUCLEOTIDE SEQUENCE [LARGE SCALE GENOMIC DNA]</scope>
</reference>
<protein>
    <submittedName>
        <fullName evidence="1">Hypothetical_protein</fullName>
    </submittedName>
</protein>
<proteinExistence type="predicted"/>
<comment type="caution">
    <text evidence="1">The sequence shown here is derived from an EMBL/GenBank/DDBJ whole genome shotgun (WGS) entry which is preliminary data.</text>
</comment>
<keyword evidence="2" id="KW-1185">Reference proteome</keyword>
<name>A0ABP1GHW8_9EUKA</name>
<accession>A0ABP1GHW8</accession>
<evidence type="ECO:0000313" key="1">
    <source>
        <dbReference type="EMBL" id="CAL5970873.1"/>
    </source>
</evidence>
<gene>
    <name evidence="1" type="ORF">HINF_LOCUS813</name>
</gene>